<dbReference type="KEGG" id="cpo:COPRO5265_0131"/>
<keyword evidence="2" id="KW-1185">Reference proteome</keyword>
<dbReference type="OrthoDB" id="9809670at2"/>
<reference evidence="1 2" key="2">
    <citation type="journal article" date="2014" name="Genome Announc.">
        <title>Complete Genome Sequence of Coprothermobacter proteolyticus DSM 5265.</title>
        <authorList>
            <person name="Alexiev A."/>
            <person name="Coil D.A."/>
            <person name="Badger J.H."/>
            <person name="Enticknap J."/>
            <person name="Ward N."/>
            <person name="Robb F.T."/>
            <person name="Eisen J.A."/>
        </authorList>
    </citation>
    <scope>NUCLEOTIDE SEQUENCE [LARGE SCALE GENOMIC DNA]</scope>
    <source>
        <strain evidence="2">ATCC 35245 / DSM 5265 / OCM 4 / BT</strain>
    </source>
</reference>
<dbReference type="EMBL" id="CP001145">
    <property type="protein sequence ID" value="ACI18145.1"/>
    <property type="molecule type" value="Genomic_DNA"/>
</dbReference>
<gene>
    <name evidence="1" type="ordered locus">COPRO5265_0131</name>
</gene>
<dbReference type="SUPFAM" id="SSF50998">
    <property type="entry name" value="Quinoprotein alcohol dehydrogenase-like"/>
    <property type="match status" value="1"/>
</dbReference>
<dbReference type="InterPro" id="IPR015943">
    <property type="entry name" value="WD40/YVTN_repeat-like_dom_sf"/>
</dbReference>
<dbReference type="RefSeq" id="WP_012544795.1">
    <property type="nucleotide sequence ID" value="NC_011295.1"/>
</dbReference>
<evidence type="ECO:0000313" key="2">
    <source>
        <dbReference type="Proteomes" id="UP000001732"/>
    </source>
</evidence>
<organism evidence="1 2">
    <name type="scientific">Coprothermobacter proteolyticus (strain ATCC 35245 / DSM 5265 / OCM 4 / BT)</name>
    <dbReference type="NCBI Taxonomy" id="309798"/>
    <lineage>
        <taxon>Bacteria</taxon>
        <taxon>Pseudomonadati</taxon>
        <taxon>Coprothermobacterota</taxon>
        <taxon>Coprothermobacteria</taxon>
        <taxon>Coprothermobacterales</taxon>
        <taxon>Coprothermobacteraceae</taxon>
        <taxon>Coprothermobacter</taxon>
    </lineage>
</organism>
<protein>
    <recommendedName>
        <fullName evidence="3">SLH domain-containing protein</fullName>
    </recommendedName>
</protein>
<evidence type="ECO:0008006" key="3">
    <source>
        <dbReference type="Google" id="ProtNLM"/>
    </source>
</evidence>
<dbReference type="InterPro" id="IPR011047">
    <property type="entry name" value="Quinoprotein_ADH-like_sf"/>
</dbReference>
<dbReference type="STRING" id="309798.COPRO5265_0131"/>
<reference evidence="2" key="1">
    <citation type="submission" date="2008-08" db="EMBL/GenBank/DDBJ databases">
        <title>The complete genome sequence of Coprothermobacter proteolyticus strain ATCC 5245 / DSM 5265 / BT.</title>
        <authorList>
            <person name="Dodson R.J."/>
            <person name="Durkin A.S."/>
            <person name="Wu M."/>
            <person name="Eisen J."/>
            <person name="Sutton G."/>
        </authorList>
    </citation>
    <scope>NUCLEOTIDE SEQUENCE [LARGE SCALE GENOMIC DNA]</scope>
    <source>
        <strain evidence="2">ATCC 35245 / DSM 5265 / OCM 4 / BT</strain>
    </source>
</reference>
<dbReference type="HOGENOM" id="CLU_400492_0_0_9"/>
<dbReference type="eggNOG" id="COG3292">
    <property type="taxonomic scope" value="Bacteria"/>
</dbReference>
<accession>B5Y6V4</accession>
<name>B5Y6V4_COPPD</name>
<dbReference type="AlphaFoldDB" id="B5Y6V4"/>
<dbReference type="Gene3D" id="2.130.10.10">
    <property type="entry name" value="YVTN repeat-like/Quinoprotein amine dehydrogenase"/>
    <property type="match status" value="2"/>
</dbReference>
<proteinExistence type="predicted"/>
<dbReference type="Proteomes" id="UP000001732">
    <property type="component" value="Chromosome"/>
</dbReference>
<evidence type="ECO:0000313" key="1">
    <source>
        <dbReference type="EMBL" id="ACI18145.1"/>
    </source>
</evidence>
<sequence>MVKGGSLSKKVLSSLLIIALLTLCCPWFVSENSKAAAATYLYPKTLATDGEKLYVATDQGLLVWNGKVFSEVKPPHLPSVKITTVNADPSTSLIVGTDNGAAYPFRQSYWRVVTTGDGLPASSVTAAANCKNQIFIGTPNGLAVYTKNSTNRPIIYQYPELPHNNVTSLVCSGDQAFVGTMSGIMRITGNNAYYISPVSTTKMLVSGGKLWVASSQGLFQFDLQGRLLKRWDVNSGLYSSNIKALAASEDSVYVYDGKNIVRIGDMKKFPVSVTIYDMVYMKGQFFLATPNGLFSTYDFLDYVNVFKAQSYLQDAFYSGTHLVELRNNIVLIDGRPANISGVVKAYQGDWVTVVTSNQVYLVNPSSLSRYTVKSDAFFEIAPHSIQSAYYCASSGMLYLASYGQLYAIHRTSGTFQKTAIPLYGIKSLWSDGKFVYLLADRGWIIADSWGKVIRSGTWNFYVRDVTFSDKLIFIATDQGVKYGSSLWSGFRNYASLDALRLFSPANSKNLWASTTKGLVKMGTEPIYYNWGNGLLALPDNMLSDTSSLKLFIGGKIYQWQPSHMVDWLGSIGKEEASKLQAAGILAGFHGKTYPTKTLTYQELAVFYARLKDIRPSNVSTNARADTWAKPYIAALEQKGFRLDLDYRLNAQRNIVQNWIPELSYLFRDSGALTRQKAVSSLYSLLPY</sequence>